<dbReference type="InterPro" id="IPR036359">
    <property type="entry name" value="Thiol_cytolysin_sf"/>
</dbReference>
<keyword evidence="11 13" id="KW-0446">Lipid-binding</keyword>
<dbReference type="Proteomes" id="UP000076563">
    <property type="component" value="Unassembled WGS sequence"/>
</dbReference>
<evidence type="ECO:0000259" key="14">
    <source>
        <dbReference type="Pfam" id="PF17440"/>
    </source>
</evidence>
<dbReference type="InterPro" id="IPR035390">
    <property type="entry name" value="Thiol_cytolys_C"/>
</dbReference>
<dbReference type="Gene3D" id="3.40.30.40">
    <property type="entry name" value="Perfringolysin"/>
    <property type="match status" value="1"/>
</dbReference>
<proteinExistence type="inferred from homology"/>
<dbReference type="InterPro" id="IPR038700">
    <property type="entry name" value="Thiol_cytolys_C_sf"/>
</dbReference>
<evidence type="ECO:0000256" key="1">
    <source>
        <dbReference type="ARBA" id="ARBA00004301"/>
    </source>
</evidence>
<dbReference type="GO" id="GO:0005576">
    <property type="term" value="C:extracellular region"/>
    <property type="evidence" value="ECO:0007669"/>
    <property type="project" value="UniProtKB-SubCell"/>
</dbReference>
<feature type="domain" description="Thiol-activated cytolysin C-terminal" evidence="14">
    <location>
        <begin position="394"/>
        <end position="494"/>
    </location>
</feature>
<keyword evidence="10" id="KW-0843">Virulence</keyword>
<dbReference type="Gene3D" id="3.90.840.10">
    <property type="entry name" value="Thiol-activated cytolysin superfamily/Thiol-activated cytolysin, alpha-beta domain"/>
    <property type="match status" value="1"/>
</dbReference>
<accession>A0A163TUC4</accession>
<keyword evidence="8 13" id="KW-0204">Cytolysis</keyword>
<keyword evidence="13" id="KW-0732">Signal</keyword>
<dbReference type="InterPro" id="IPR001869">
    <property type="entry name" value="Thiol_cytolysin"/>
</dbReference>
<dbReference type="GO" id="GO:0031640">
    <property type="term" value="P:killing of cells of another organism"/>
    <property type="evidence" value="ECO:0007669"/>
    <property type="project" value="UniProtKB-KW"/>
</dbReference>
<keyword evidence="7 13" id="KW-0354">Hemolysis</keyword>
<keyword evidence="16" id="KW-1185">Reference proteome</keyword>
<keyword evidence="6 13" id="KW-0812">Transmembrane</keyword>
<evidence type="ECO:0000256" key="13">
    <source>
        <dbReference type="RuleBase" id="RU364025"/>
    </source>
</evidence>
<keyword evidence="5 13" id="KW-0800">Toxin</keyword>
<protein>
    <recommendedName>
        <fullName evidence="13">Thiol-activated cytolysin</fullName>
    </recommendedName>
</protein>
<comment type="subcellular location">
    <subcellularLocation>
        <location evidence="1">Host membrane</location>
        <topology evidence="1">Multi-pass membrane protein</topology>
    </subcellularLocation>
    <subcellularLocation>
        <location evidence="13">Secreted</location>
    </subcellularLocation>
    <subcellularLocation>
        <location evidence="13">Host cell membrane</location>
        <topology evidence="13">Multi-pass membrane protein</topology>
    </subcellularLocation>
</comment>
<dbReference type="OrthoDB" id="1875540at2"/>
<comment type="similarity">
    <text evidence="2 13">Belongs to the cholesterol-dependent cytolysin family.</text>
</comment>
<evidence type="ECO:0000256" key="11">
    <source>
        <dbReference type="ARBA" id="ARBA00023121"/>
    </source>
</evidence>
<keyword evidence="9 13" id="KW-1043">Host membrane</keyword>
<comment type="function">
    <text evidence="13">A cholesterol-dependent toxin that causes cytolysis by forming pores in cholesterol containing host membranes. After binding to target membranes, the protein undergoes a major conformation change, leading to its insertion in the host membrane and formation of an oligomeric pore complex. Cholesterol is required for binding to host membranes, membrane insertion and pore formation; cholesterol binding is mediated by a Thr-Leu pair in the C-terminus. Can be reversibly inactivated by oxidation.</text>
</comment>
<evidence type="ECO:0000256" key="9">
    <source>
        <dbReference type="ARBA" id="ARBA00022870"/>
    </source>
</evidence>
<comment type="caution">
    <text evidence="15">The sequence shown here is derived from an EMBL/GenBank/DDBJ whole genome shotgun (WGS) entry which is preliminary data.</text>
</comment>
<evidence type="ECO:0000256" key="10">
    <source>
        <dbReference type="ARBA" id="ARBA00023026"/>
    </source>
</evidence>
<evidence type="ECO:0000256" key="5">
    <source>
        <dbReference type="ARBA" id="ARBA00022656"/>
    </source>
</evidence>
<feature type="chain" id="PRO_5009733565" description="Thiol-activated cytolysin" evidence="13">
    <location>
        <begin position="32"/>
        <end position="500"/>
    </location>
</feature>
<dbReference type="STRING" id="1007103.GCA_000213315_00563"/>
<evidence type="ECO:0000256" key="6">
    <source>
        <dbReference type="ARBA" id="ARBA00022692"/>
    </source>
</evidence>
<dbReference type="Gene3D" id="3.30.1040.20">
    <property type="match status" value="1"/>
</dbReference>
<dbReference type="Gene3D" id="2.60.40.1430">
    <property type="entry name" value="Perfringolysin, domain 4"/>
    <property type="match status" value="1"/>
</dbReference>
<organism evidence="15 16">
    <name type="scientific">Paenibacillus elgii</name>
    <dbReference type="NCBI Taxonomy" id="189691"/>
    <lineage>
        <taxon>Bacteria</taxon>
        <taxon>Bacillati</taxon>
        <taxon>Bacillota</taxon>
        <taxon>Bacilli</taxon>
        <taxon>Bacillales</taxon>
        <taxon>Paenibacillaceae</taxon>
        <taxon>Paenibacillus</taxon>
    </lineage>
</organism>
<dbReference type="Pfam" id="PF17440">
    <property type="entry name" value="Thiol_cytolys_C"/>
    <property type="match status" value="1"/>
</dbReference>
<keyword evidence="4 13" id="KW-0964">Secreted</keyword>
<dbReference type="PRINTS" id="PR01400">
    <property type="entry name" value="TACYTOLYSIN"/>
</dbReference>
<dbReference type="GO" id="GO:0015485">
    <property type="term" value="F:cholesterol binding"/>
    <property type="evidence" value="ECO:0007669"/>
    <property type="project" value="InterPro"/>
</dbReference>
<keyword evidence="3 13" id="KW-1134">Transmembrane beta strand</keyword>
<evidence type="ECO:0000256" key="3">
    <source>
        <dbReference type="ARBA" id="ARBA00022452"/>
    </source>
</evidence>
<reference evidence="16" key="1">
    <citation type="submission" date="2016-01" db="EMBL/GenBank/DDBJ databases">
        <title>Draft genome of Chromobacterium sp. F49.</title>
        <authorList>
            <person name="Hong K.W."/>
        </authorList>
    </citation>
    <scope>NUCLEOTIDE SEQUENCE [LARGE SCALE GENOMIC DNA]</scope>
    <source>
        <strain evidence="16">M63</strain>
    </source>
</reference>
<dbReference type="InterPro" id="IPR036363">
    <property type="entry name" value="Thiol_cytolysin_ab_sf"/>
</dbReference>
<dbReference type="EMBL" id="LQRA01000103">
    <property type="protein sequence ID" value="KZE72381.1"/>
    <property type="molecule type" value="Genomic_DNA"/>
</dbReference>
<name>A0A163TUC4_9BACL</name>
<keyword evidence="12 13" id="KW-0472">Membrane</keyword>
<evidence type="ECO:0000313" key="15">
    <source>
        <dbReference type="EMBL" id="KZE72381.1"/>
    </source>
</evidence>
<dbReference type="GO" id="GO:0020002">
    <property type="term" value="C:host cell plasma membrane"/>
    <property type="evidence" value="ECO:0007669"/>
    <property type="project" value="UniProtKB-SubCell"/>
</dbReference>
<gene>
    <name evidence="15" type="ORF">AV654_33745</name>
</gene>
<evidence type="ECO:0000256" key="2">
    <source>
        <dbReference type="ARBA" id="ARBA00008503"/>
    </source>
</evidence>
<feature type="signal peptide" evidence="13">
    <location>
        <begin position="1"/>
        <end position="31"/>
    </location>
</feature>
<evidence type="ECO:0000256" key="8">
    <source>
        <dbReference type="ARBA" id="ARBA00022852"/>
    </source>
</evidence>
<evidence type="ECO:0000313" key="16">
    <source>
        <dbReference type="Proteomes" id="UP000076563"/>
    </source>
</evidence>
<evidence type="ECO:0000256" key="12">
    <source>
        <dbReference type="ARBA" id="ARBA00023136"/>
    </source>
</evidence>
<dbReference type="SUPFAM" id="SSF56978">
    <property type="entry name" value="Perfringolysin"/>
    <property type="match status" value="1"/>
</dbReference>
<evidence type="ECO:0000256" key="4">
    <source>
        <dbReference type="ARBA" id="ARBA00022525"/>
    </source>
</evidence>
<dbReference type="eggNOG" id="ENOG502Z7ST">
    <property type="taxonomic scope" value="Bacteria"/>
</dbReference>
<sequence length="500" mass="54802">MKISKHGKRTKVLVSLLVSLHVFAYSSISFAATNELHDMDAGIASLNYDRNEVLAVKGDQISSFVPKEGLQTNGKFIVVEREKKSLATSPVDISIIDSMTSRTYPGAIQLANRAFSDNQPDLIMSPRKPLNISIDLPGLKSENTITVQNPTYSSVSGAVDQLVSTWVAKYSGTHTLPARLQYAESMVYSKNQIASALNVNAQVLNHTLGIDFNAVASGEKKVMVAAYKQIFYTVSAALPNNPSDLFDHSVTFAELVRKGVSKEAPPLMVSNVAYGRTIYVKLETTSKSSDVQAAFKALLQNAGVQASGQYKDIYENSSFTAVVLGGDAQTHNQIVTKDFNVIQNIIKDNAQFSTKNPAYPISYTSVFLKDNSVAAVRNNTEYIETKTTEFTKGKITLDHRGAYVAQFEVSWDEFTFDANGQELITHKTWEGSGRDKTAHFSTEIPLPPNSKNIKIFAKECTGLAWDWWRTIIDETNVPLSGNIKVSIGGTTLYPTAAISH</sequence>
<dbReference type="RefSeq" id="WP_063187645.1">
    <property type="nucleotide sequence ID" value="NZ_LQRA01000103.1"/>
</dbReference>
<evidence type="ECO:0000256" key="7">
    <source>
        <dbReference type="ARBA" id="ARBA00022735"/>
    </source>
</evidence>
<dbReference type="GO" id="GO:0090729">
    <property type="term" value="F:toxin activity"/>
    <property type="evidence" value="ECO:0007669"/>
    <property type="project" value="UniProtKB-KW"/>
</dbReference>
<dbReference type="Pfam" id="PF01289">
    <property type="entry name" value="Thiol_cytolysin"/>
    <property type="match status" value="1"/>
</dbReference>
<dbReference type="AlphaFoldDB" id="A0A163TUC4"/>
<keyword evidence="13" id="KW-1032">Host cell membrane</keyword>